<gene>
    <name evidence="2" type="primary">atp8</name>
    <name evidence="2" type="ORF">B0D72_20</name>
</gene>
<dbReference type="GeneID" id="31079688"/>
<keyword evidence="1" id="KW-1133">Transmembrane helix</keyword>
<geneLocation type="mitochondrion" evidence="2"/>
<feature type="transmembrane region" description="Helical" evidence="1">
    <location>
        <begin position="12"/>
        <end position="32"/>
    </location>
</feature>
<organism evidence="2">
    <name type="scientific">Vespa orientalis</name>
    <name type="common">Oriental hornet</name>
    <dbReference type="NCBI Taxonomy" id="7447"/>
    <lineage>
        <taxon>Eukaryota</taxon>
        <taxon>Metazoa</taxon>
        <taxon>Ecdysozoa</taxon>
        <taxon>Arthropoda</taxon>
        <taxon>Hexapoda</taxon>
        <taxon>Insecta</taxon>
        <taxon>Pterygota</taxon>
        <taxon>Neoptera</taxon>
        <taxon>Endopterygota</taxon>
        <taxon>Hymenoptera</taxon>
        <taxon>Apocrita</taxon>
        <taxon>Aculeata</taxon>
        <taxon>Vespoidea</taxon>
        <taxon>Vespidae</taxon>
        <taxon>Vespinae</taxon>
        <taxon>Vespa</taxon>
    </lineage>
</organism>
<dbReference type="EMBL" id="KY563657">
    <property type="protein sequence ID" value="AQQ78868.1"/>
    <property type="molecule type" value="Genomic_DNA"/>
</dbReference>
<keyword evidence="1" id="KW-0812">Transmembrane</keyword>
<proteinExistence type="predicted"/>
<reference evidence="2" key="1">
    <citation type="submission" date="2017-02" db="EMBL/GenBank/DDBJ databases">
        <title>Complete mitochondrial genome of the Oriental Hornet, Vespa orientalis F. (Hymenoptera: Vespidae).</title>
        <authorList>
            <person name="Haddad N.J."/>
            <person name="Al-Nakeeb K."/>
            <person name="Petersen B."/>
            <person name="Dalen L."/>
            <person name="Blom N."/>
            <person name="Sicheritz-Ponten T."/>
        </authorList>
    </citation>
    <scope>NUCLEOTIDE SEQUENCE</scope>
</reference>
<dbReference type="RefSeq" id="YP_009350037.1">
    <property type="nucleotide sequence ID" value="NC_034003.1"/>
</dbReference>
<keyword evidence="1" id="KW-0472">Membrane</keyword>
<sequence>MPHLSPLKWFNLFIYIILISMLIIIKMNFLFLNKINMKKNNNLHFNQLKWKI</sequence>
<dbReference type="AlphaFoldDB" id="A0A1S5YCF2"/>
<accession>A0A1S5YCF2</accession>
<keyword evidence="2" id="KW-0496">Mitochondrion</keyword>
<name>A0A1S5YCF2_VESOR</name>
<evidence type="ECO:0000313" key="2">
    <source>
        <dbReference type="EMBL" id="AQQ78868.1"/>
    </source>
</evidence>
<protein>
    <submittedName>
        <fullName evidence="2">ATP synthase F0 subunit 8</fullName>
    </submittedName>
</protein>
<evidence type="ECO:0000256" key="1">
    <source>
        <dbReference type="SAM" id="Phobius"/>
    </source>
</evidence>